<reference evidence="8 9" key="1">
    <citation type="journal article" date="2015" name="PLoS Pathog.">
        <title>Leptomonas seymouri: Adaptations to the Dixenous Life Cycle Analyzed by Genome Sequencing, Transcriptome Profiling and Co-infection with Leishmania donovani.</title>
        <authorList>
            <person name="Kraeva N."/>
            <person name="Butenko A."/>
            <person name="Hlavacova J."/>
            <person name="Kostygov A."/>
            <person name="Myskova J."/>
            <person name="Grybchuk D."/>
            <person name="Lestinova T."/>
            <person name="Votypka J."/>
            <person name="Volf P."/>
            <person name="Opperdoes F."/>
            <person name="Flegontov P."/>
            <person name="Lukes J."/>
            <person name="Yurchenko V."/>
        </authorList>
    </citation>
    <scope>NUCLEOTIDE SEQUENCE [LARGE SCALE GENOMIC DNA]</scope>
    <source>
        <strain evidence="8 9">ATCC 30220</strain>
    </source>
</reference>
<feature type="compositionally biased region" description="Basic and acidic residues" evidence="6">
    <location>
        <begin position="160"/>
        <end position="171"/>
    </location>
</feature>
<dbReference type="PANTHER" id="PTHR45646">
    <property type="entry name" value="SERINE/THREONINE-PROTEIN KINASE DOA-RELATED"/>
    <property type="match status" value="1"/>
</dbReference>
<name>A0A0N1IMK2_LEPSE</name>
<feature type="compositionally biased region" description="Low complexity" evidence="6">
    <location>
        <begin position="405"/>
        <end position="414"/>
    </location>
</feature>
<dbReference type="EMBL" id="LJSK01000012">
    <property type="protein sequence ID" value="KPI90042.1"/>
    <property type="molecule type" value="Genomic_DNA"/>
</dbReference>
<feature type="region of interest" description="Disordered" evidence="6">
    <location>
        <begin position="429"/>
        <end position="460"/>
    </location>
</feature>
<feature type="compositionally biased region" description="Polar residues" evidence="6">
    <location>
        <begin position="1"/>
        <end position="10"/>
    </location>
</feature>
<feature type="region of interest" description="Disordered" evidence="6">
    <location>
        <begin position="390"/>
        <end position="414"/>
    </location>
</feature>
<dbReference type="GO" id="GO:0005524">
    <property type="term" value="F:ATP binding"/>
    <property type="evidence" value="ECO:0007669"/>
    <property type="project" value="UniProtKB-KW"/>
</dbReference>
<feature type="compositionally biased region" description="Low complexity" evidence="6">
    <location>
        <begin position="138"/>
        <end position="149"/>
    </location>
</feature>
<dbReference type="VEuPathDB" id="TriTrypDB:Lsey_0012_0610"/>
<dbReference type="PANTHER" id="PTHR45646:SF11">
    <property type="entry name" value="SERINE_THREONINE-PROTEIN KINASE DOA"/>
    <property type="match status" value="1"/>
</dbReference>
<dbReference type="OMA" id="PMFTEAY"/>
<feature type="compositionally biased region" description="Low complexity" evidence="6">
    <location>
        <begin position="104"/>
        <end position="128"/>
    </location>
</feature>
<dbReference type="InterPro" id="IPR000719">
    <property type="entry name" value="Prot_kinase_dom"/>
</dbReference>
<evidence type="ECO:0000259" key="7">
    <source>
        <dbReference type="PROSITE" id="PS50011"/>
    </source>
</evidence>
<feature type="region of interest" description="Disordered" evidence="6">
    <location>
        <begin position="203"/>
        <end position="224"/>
    </location>
</feature>
<keyword evidence="2" id="KW-0808">Transferase</keyword>
<evidence type="ECO:0000256" key="1">
    <source>
        <dbReference type="ARBA" id="ARBA00022527"/>
    </source>
</evidence>
<feature type="compositionally biased region" description="Polar residues" evidence="6">
    <location>
        <begin position="581"/>
        <end position="590"/>
    </location>
</feature>
<keyword evidence="5" id="KW-0067">ATP-binding</keyword>
<evidence type="ECO:0000313" key="8">
    <source>
        <dbReference type="EMBL" id="KPI90042.1"/>
    </source>
</evidence>
<feature type="region of interest" description="Disordered" evidence="6">
    <location>
        <begin position="1"/>
        <end position="171"/>
    </location>
</feature>
<dbReference type="OrthoDB" id="283111at2759"/>
<protein>
    <recommendedName>
        <fullName evidence="7">Protein kinase domain-containing protein</fullName>
    </recommendedName>
</protein>
<dbReference type="GO" id="GO:0005634">
    <property type="term" value="C:nucleus"/>
    <property type="evidence" value="ECO:0007669"/>
    <property type="project" value="TreeGrafter"/>
</dbReference>
<dbReference type="Gene3D" id="1.10.510.10">
    <property type="entry name" value="Transferase(Phosphotransferase) domain 1"/>
    <property type="match status" value="1"/>
</dbReference>
<feature type="compositionally biased region" description="Acidic residues" evidence="6">
    <location>
        <begin position="150"/>
        <end position="159"/>
    </location>
</feature>
<dbReference type="SUPFAM" id="SSF56112">
    <property type="entry name" value="Protein kinase-like (PK-like)"/>
    <property type="match status" value="1"/>
</dbReference>
<gene>
    <name evidence="8" type="ORF">ABL78_0902</name>
</gene>
<evidence type="ECO:0000313" key="9">
    <source>
        <dbReference type="Proteomes" id="UP000038009"/>
    </source>
</evidence>
<dbReference type="InterPro" id="IPR008271">
    <property type="entry name" value="Ser/Thr_kinase_AS"/>
</dbReference>
<dbReference type="InterPro" id="IPR051175">
    <property type="entry name" value="CLK_kinases"/>
</dbReference>
<dbReference type="Gene3D" id="3.30.200.20">
    <property type="entry name" value="Phosphorylase Kinase, domain 1"/>
    <property type="match status" value="1"/>
</dbReference>
<evidence type="ECO:0000256" key="2">
    <source>
        <dbReference type="ARBA" id="ARBA00022679"/>
    </source>
</evidence>
<sequence length="875" mass="96294">MRHNNVNSPLKRNRGSTEGNEEEDDFGMQYRSPREEGPGGFPSATPQEVVHSDPTMNPGALSPGMHDRSSRYGTPVSAMNEEAVEESLALPMGTRHVATRDRTSTNSAAFTASSTRTSRSRASSHSVRPTPPPPLPISAPTRSSSSSSYSDEEVEDETNEKDPRNHAEDLAKRYPMFTEAYAEKFRRDATPFLRVVETSGQPVTKSMDAGTLSSPASPPYSSTPRREKRFVLYDTYVYEKTLGKGTFSKVILGTAPSSSVVWNQVSGDVPPRVALKVFRDKEEYIEACWDEFTILNSICVDPPTVAPEAATVTSGHRHNSNAASSSFISIRSVVMFTASTCGIKQQYFADQGRFVVPLGYVAHPVHPAIVFPVMGPTLLNVLDAIRQKSKEATRASRHKRPRIETAAPAAAPATAARDFASRINKTGAAPSPFQATPAAPKPNVAAGAAETNGAAPTPGQRRVYYRGLPLPLLKAVLYQMLTFLHFIHCRGVVHTDLKPENVLFESSKVLSVDVGIYYTHYTPHSGELKNGNAINSSPISAAPTVSITETKKRSNDGYKFQSSSLEQRAHRDEQAAFSPATPLSNPISSDAQKDSGEITVVPLEGNRTVSEVADATAEDIATNTVPIDVLPSHKDDITLAHYVRIAMPVMNSIRVMDLGAAQFLSTFRDHSLVPGYSHMPVSYNPIQTSHYRSPEVLLGFGWSTSADIFSLGCMIPELLTGDCLFMPNHTMEHLAMMQHVIGSFHDKEGIRNGTAANLRSVFACNMRTFRHYFNLQSNNRDFDLKWPVSKEAVQEQAKQQLFASHPSGKNAEEGLEPLEETLPEDIEYVMRKPRLDEILAPLPDLLDLTRRMLHYHPFKRITAEEALQHPFFSNM</sequence>
<dbReference type="Pfam" id="PF00069">
    <property type="entry name" value="Pkinase"/>
    <property type="match status" value="1"/>
</dbReference>
<evidence type="ECO:0000256" key="5">
    <source>
        <dbReference type="ARBA" id="ARBA00022840"/>
    </source>
</evidence>
<dbReference type="PROSITE" id="PS50011">
    <property type="entry name" value="PROTEIN_KINASE_DOM"/>
    <property type="match status" value="1"/>
</dbReference>
<keyword evidence="9" id="KW-1185">Reference proteome</keyword>
<feature type="compositionally biased region" description="Low complexity" evidence="6">
    <location>
        <begin position="437"/>
        <end position="459"/>
    </location>
</feature>
<dbReference type="InterPro" id="IPR011009">
    <property type="entry name" value="Kinase-like_dom_sf"/>
</dbReference>
<dbReference type="PROSITE" id="PS00108">
    <property type="entry name" value="PROTEIN_KINASE_ST"/>
    <property type="match status" value="1"/>
</dbReference>
<feature type="compositionally biased region" description="Low complexity" evidence="6">
    <location>
        <begin position="213"/>
        <end position="223"/>
    </location>
</feature>
<feature type="region of interest" description="Disordered" evidence="6">
    <location>
        <begin position="550"/>
        <end position="593"/>
    </location>
</feature>
<evidence type="ECO:0000256" key="6">
    <source>
        <dbReference type="SAM" id="MobiDB-lite"/>
    </source>
</evidence>
<organism evidence="8 9">
    <name type="scientific">Leptomonas seymouri</name>
    <dbReference type="NCBI Taxonomy" id="5684"/>
    <lineage>
        <taxon>Eukaryota</taxon>
        <taxon>Discoba</taxon>
        <taxon>Euglenozoa</taxon>
        <taxon>Kinetoplastea</taxon>
        <taxon>Metakinetoplastina</taxon>
        <taxon>Trypanosomatida</taxon>
        <taxon>Trypanosomatidae</taxon>
        <taxon>Leishmaniinae</taxon>
        <taxon>Leptomonas</taxon>
    </lineage>
</organism>
<keyword evidence="1" id="KW-0723">Serine/threonine-protein kinase</keyword>
<comment type="caution">
    <text evidence="8">The sequence shown here is derived from an EMBL/GenBank/DDBJ whole genome shotgun (WGS) entry which is preliminary data.</text>
</comment>
<dbReference type="GO" id="GO:0004674">
    <property type="term" value="F:protein serine/threonine kinase activity"/>
    <property type="evidence" value="ECO:0007669"/>
    <property type="project" value="UniProtKB-KW"/>
</dbReference>
<evidence type="ECO:0000256" key="4">
    <source>
        <dbReference type="ARBA" id="ARBA00022777"/>
    </source>
</evidence>
<evidence type="ECO:0000256" key="3">
    <source>
        <dbReference type="ARBA" id="ARBA00022741"/>
    </source>
</evidence>
<accession>A0A0N1IMK2</accession>
<dbReference type="AlphaFoldDB" id="A0A0N1IMK2"/>
<feature type="domain" description="Protein kinase" evidence="7">
    <location>
        <begin position="236"/>
        <end position="872"/>
    </location>
</feature>
<keyword evidence="4" id="KW-0418">Kinase</keyword>
<keyword evidence="3" id="KW-0547">Nucleotide-binding</keyword>
<dbReference type="SMART" id="SM00220">
    <property type="entry name" value="S_TKc"/>
    <property type="match status" value="1"/>
</dbReference>
<proteinExistence type="predicted"/>
<dbReference type="Proteomes" id="UP000038009">
    <property type="component" value="Unassembled WGS sequence"/>
</dbReference>